<evidence type="ECO:0000313" key="14">
    <source>
        <dbReference type="Proteomes" id="UP001597322"/>
    </source>
</evidence>
<dbReference type="Pfam" id="PF00005">
    <property type="entry name" value="ABC_tran"/>
    <property type="match status" value="1"/>
</dbReference>
<organism evidence="13 14">
    <name type="scientific">Rhizobium helianthi</name>
    <dbReference type="NCBI Taxonomy" id="1132695"/>
    <lineage>
        <taxon>Bacteria</taxon>
        <taxon>Pseudomonadati</taxon>
        <taxon>Pseudomonadota</taxon>
        <taxon>Alphaproteobacteria</taxon>
        <taxon>Hyphomicrobiales</taxon>
        <taxon>Rhizobiaceae</taxon>
        <taxon>Rhizobium/Agrobacterium group</taxon>
        <taxon>Rhizobium</taxon>
    </lineage>
</organism>
<dbReference type="PROSITE" id="PS50893">
    <property type="entry name" value="ABC_TRANSPORTER_2"/>
    <property type="match status" value="1"/>
</dbReference>
<dbReference type="InterPro" id="IPR005116">
    <property type="entry name" value="Transp-assoc_OB_typ1"/>
</dbReference>
<dbReference type="InterPro" id="IPR027417">
    <property type="entry name" value="P-loop_NTPase"/>
</dbReference>
<evidence type="ECO:0000256" key="6">
    <source>
        <dbReference type="ARBA" id="ARBA00022741"/>
    </source>
</evidence>
<dbReference type="PANTHER" id="PTHR43514:SF4">
    <property type="entry name" value="ABC TRANSPORTER I FAMILY MEMBER 10"/>
    <property type="match status" value="1"/>
</dbReference>
<keyword evidence="6" id="KW-0547">Nucleotide-binding</keyword>
<evidence type="ECO:0000256" key="7">
    <source>
        <dbReference type="ARBA" id="ARBA00022840"/>
    </source>
</evidence>
<gene>
    <name evidence="13" type="primary">modC</name>
    <name evidence="13" type="ORF">ACFSE1_12290</name>
</gene>
<dbReference type="Gene3D" id="3.40.50.300">
    <property type="entry name" value="P-loop containing nucleotide triphosphate hydrolases"/>
    <property type="match status" value="1"/>
</dbReference>
<keyword evidence="7 13" id="KW-0067">ATP-binding</keyword>
<dbReference type="EMBL" id="JBHUEQ010000023">
    <property type="protein sequence ID" value="MFD1746244.1"/>
    <property type="molecule type" value="Genomic_DNA"/>
</dbReference>
<evidence type="ECO:0000256" key="10">
    <source>
        <dbReference type="PROSITE-ProRule" id="PRU01213"/>
    </source>
</evidence>
<evidence type="ECO:0000259" key="11">
    <source>
        <dbReference type="PROSITE" id="PS50893"/>
    </source>
</evidence>
<keyword evidence="2" id="KW-0813">Transport</keyword>
<dbReference type="InterPro" id="IPR004606">
    <property type="entry name" value="Mop_domain"/>
</dbReference>
<keyword evidence="4 10" id="KW-0500">Molybdenum</keyword>
<dbReference type="InterPro" id="IPR050334">
    <property type="entry name" value="Molybdenum_import_ModC"/>
</dbReference>
<dbReference type="PROSITE" id="PS00211">
    <property type="entry name" value="ABC_TRANSPORTER_1"/>
    <property type="match status" value="1"/>
</dbReference>
<reference evidence="14" key="1">
    <citation type="journal article" date="2019" name="Int. J. Syst. Evol. Microbiol.">
        <title>The Global Catalogue of Microorganisms (GCM) 10K type strain sequencing project: providing services to taxonomists for standard genome sequencing and annotation.</title>
        <authorList>
            <consortium name="The Broad Institute Genomics Platform"/>
            <consortium name="The Broad Institute Genome Sequencing Center for Infectious Disease"/>
            <person name="Wu L."/>
            <person name="Ma J."/>
        </authorList>
    </citation>
    <scope>NUCLEOTIDE SEQUENCE [LARGE SCALE GENOMIC DNA]</scope>
    <source>
        <strain evidence="14">CG52</strain>
    </source>
</reference>
<evidence type="ECO:0000256" key="2">
    <source>
        <dbReference type="ARBA" id="ARBA00022448"/>
    </source>
</evidence>
<dbReference type="Proteomes" id="UP001597322">
    <property type="component" value="Unassembled WGS sequence"/>
</dbReference>
<dbReference type="PANTHER" id="PTHR43514">
    <property type="entry name" value="ABC TRANSPORTER I FAMILY MEMBER 10"/>
    <property type="match status" value="1"/>
</dbReference>
<dbReference type="Gene3D" id="2.40.50.100">
    <property type="match status" value="1"/>
</dbReference>
<dbReference type="RefSeq" id="WP_377401504.1">
    <property type="nucleotide sequence ID" value="NZ_JBHUEQ010000023.1"/>
</dbReference>
<dbReference type="InterPro" id="IPR003439">
    <property type="entry name" value="ABC_transporter-like_ATP-bd"/>
</dbReference>
<dbReference type="SMART" id="SM00382">
    <property type="entry name" value="AAA"/>
    <property type="match status" value="1"/>
</dbReference>
<keyword evidence="5" id="KW-0997">Cell inner membrane</keyword>
<evidence type="ECO:0000256" key="1">
    <source>
        <dbReference type="ARBA" id="ARBA00005417"/>
    </source>
</evidence>
<feature type="domain" description="Mop" evidence="12">
    <location>
        <begin position="290"/>
        <end position="355"/>
    </location>
</feature>
<dbReference type="InterPro" id="IPR008995">
    <property type="entry name" value="Mo/tungstate-bd_C_term_dom"/>
</dbReference>
<name>A0ABW4M4V4_9HYPH</name>
<dbReference type="InterPro" id="IPR003593">
    <property type="entry name" value="AAA+_ATPase"/>
</dbReference>
<evidence type="ECO:0000256" key="8">
    <source>
        <dbReference type="ARBA" id="ARBA00022967"/>
    </source>
</evidence>
<sequence length="355" mass="38399">MTLHVEIQHRQGDFQLDLAFTSQTGVTALFGASGSGKTSVLRILGGLVRPHCGRIVLDGEVLLDTSTGVFVPAHRRRLGYVFQEPRLFPHLSVRQNLLYGRWFSSRKPNADDVVRITDLLGIRALLDRRPAGLSGGEKQRVAIGRALLASPRILLMDEPLSALDEARKAEILPYLERLRDDVQLPILYVSHAATEVARLADQVVAMADGKITATGSASEILALSSEATSREAGSVLTGRVQLAADEPDIARIILADCELIVPRGQLEHGRRLRVHIPAREVLLATVRPEGISALNILKAEVEAINLQPQGIADVSLLCGGERLSSRITALSAERLSLVAGKPVYAIIKTVALDTV</sequence>
<protein>
    <submittedName>
        <fullName evidence="13">Molybdenum ABC transporter ATP-binding protein</fullName>
    </submittedName>
</protein>
<keyword evidence="14" id="KW-1185">Reference proteome</keyword>
<dbReference type="SUPFAM" id="SSF50331">
    <property type="entry name" value="MOP-like"/>
    <property type="match status" value="1"/>
</dbReference>
<feature type="domain" description="ABC transporter" evidence="11">
    <location>
        <begin position="2"/>
        <end position="233"/>
    </location>
</feature>
<dbReference type="SUPFAM" id="SSF52540">
    <property type="entry name" value="P-loop containing nucleoside triphosphate hydrolases"/>
    <property type="match status" value="1"/>
</dbReference>
<comment type="similarity">
    <text evidence="1">Belongs to the ABC transporter superfamily.</text>
</comment>
<evidence type="ECO:0000256" key="4">
    <source>
        <dbReference type="ARBA" id="ARBA00022505"/>
    </source>
</evidence>
<evidence type="ECO:0000256" key="3">
    <source>
        <dbReference type="ARBA" id="ARBA00022475"/>
    </source>
</evidence>
<evidence type="ECO:0000256" key="9">
    <source>
        <dbReference type="ARBA" id="ARBA00023136"/>
    </source>
</evidence>
<dbReference type="InterPro" id="IPR017871">
    <property type="entry name" value="ABC_transporter-like_CS"/>
</dbReference>
<keyword evidence="8" id="KW-1278">Translocase</keyword>
<keyword evidence="3" id="KW-1003">Cell membrane</keyword>
<proteinExistence type="inferred from homology"/>
<evidence type="ECO:0000313" key="13">
    <source>
        <dbReference type="EMBL" id="MFD1746244.1"/>
    </source>
</evidence>
<keyword evidence="9" id="KW-0472">Membrane</keyword>
<comment type="caution">
    <text evidence="13">The sequence shown here is derived from an EMBL/GenBank/DDBJ whole genome shotgun (WGS) entry which is preliminary data.</text>
</comment>
<evidence type="ECO:0000259" key="12">
    <source>
        <dbReference type="PROSITE" id="PS51866"/>
    </source>
</evidence>
<dbReference type="NCBIfam" id="TIGR02142">
    <property type="entry name" value="modC_ABC"/>
    <property type="match status" value="1"/>
</dbReference>
<evidence type="ECO:0000256" key="5">
    <source>
        <dbReference type="ARBA" id="ARBA00022519"/>
    </source>
</evidence>
<dbReference type="InterPro" id="IPR011868">
    <property type="entry name" value="ModC_ABC_ATP-bd"/>
</dbReference>
<dbReference type="Pfam" id="PF03459">
    <property type="entry name" value="TOBE"/>
    <property type="match status" value="1"/>
</dbReference>
<accession>A0ABW4M4V4</accession>
<dbReference type="PROSITE" id="PS51866">
    <property type="entry name" value="MOP"/>
    <property type="match status" value="1"/>
</dbReference>
<dbReference type="GO" id="GO:0005524">
    <property type="term" value="F:ATP binding"/>
    <property type="evidence" value="ECO:0007669"/>
    <property type="project" value="UniProtKB-KW"/>
</dbReference>